<accession>A0ABR3TEW8</accession>
<organism evidence="2 3">
    <name type="scientific">Neofusicoccum ribis</name>
    <dbReference type="NCBI Taxonomy" id="45134"/>
    <lineage>
        <taxon>Eukaryota</taxon>
        <taxon>Fungi</taxon>
        <taxon>Dikarya</taxon>
        <taxon>Ascomycota</taxon>
        <taxon>Pezizomycotina</taxon>
        <taxon>Dothideomycetes</taxon>
        <taxon>Dothideomycetes incertae sedis</taxon>
        <taxon>Botryosphaeriales</taxon>
        <taxon>Botryosphaeriaceae</taxon>
        <taxon>Neofusicoccum</taxon>
    </lineage>
</organism>
<feature type="compositionally biased region" description="Polar residues" evidence="1">
    <location>
        <begin position="355"/>
        <end position="364"/>
    </location>
</feature>
<protein>
    <submittedName>
        <fullName evidence="2">Uncharacterized protein</fullName>
    </submittedName>
</protein>
<feature type="compositionally biased region" description="Acidic residues" evidence="1">
    <location>
        <begin position="967"/>
        <end position="979"/>
    </location>
</feature>
<feature type="region of interest" description="Disordered" evidence="1">
    <location>
        <begin position="1001"/>
        <end position="1024"/>
    </location>
</feature>
<feature type="compositionally biased region" description="Basic and acidic residues" evidence="1">
    <location>
        <begin position="236"/>
        <end position="245"/>
    </location>
</feature>
<evidence type="ECO:0000313" key="3">
    <source>
        <dbReference type="Proteomes" id="UP001521116"/>
    </source>
</evidence>
<proteinExistence type="predicted"/>
<reference evidence="2 3" key="1">
    <citation type="submission" date="2024-02" db="EMBL/GenBank/DDBJ databases">
        <title>De novo assembly and annotation of 12 fungi associated with fruit tree decline syndrome in Ontario, Canada.</title>
        <authorList>
            <person name="Sulman M."/>
            <person name="Ellouze W."/>
            <person name="Ilyukhin E."/>
        </authorList>
    </citation>
    <scope>NUCLEOTIDE SEQUENCE [LARGE SCALE GENOMIC DNA]</scope>
    <source>
        <strain evidence="2 3">M1-105</strain>
    </source>
</reference>
<feature type="compositionally biased region" description="Polar residues" evidence="1">
    <location>
        <begin position="141"/>
        <end position="156"/>
    </location>
</feature>
<evidence type="ECO:0000256" key="1">
    <source>
        <dbReference type="SAM" id="MobiDB-lite"/>
    </source>
</evidence>
<feature type="compositionally biased region" description="Polar residues" evidence="1">
    <location>
        <begin position="514"/>
        <end position="529"/>
    </location>
</feature>
<sequence length="1024" mass="109823">MDADFPAAPAPTTKKRTAMKKTAAPKKSASPKKSAAPHTSPAGSKAPQVALSDTLNANGASDRTPATQKKATQKRVKEPAAPKNTTTPKKRATAKASTATSNTPQTPSTDNMVVDDPIGAAPTTKKKETTTKRKPAAPKRNATTSSIPQTPSTDNMEVNGPSEALLATEKKATKKKKQPTTPKKPATSKKPAASKASAATSSVPQTVSANDMEVDRPSDHALPPQEPITKKRARRDVKADEEAPKPKRAKKALAAKKPVTASSALHNNSIAGSQVSHLDPPSLPRIHPLTAKQTRKPITGGRKPSNSTVAVRASGLPFKDRKKVNNASTFGDNSSAPATQSQTPQVEATPGMGNAPSTQATTPAPNAVNLDNRKRARPNVDSTDDDEPLSKRMKVNTDHASTPVPQHLTNAESNPAGSKQPHTSFMAGDTTDHQPAKASNKKKVRPVKKAAGTRKKKAATTESENATAPDLSSVRSALLNETEGVEAICSANEVAAGNDTTGNEVAASEPEVTLKSSTTGEVVDTSTKNPLEEEYKAHKAPGEAYKTLEAYKAFLTSTGFLKTDEDPKNNESLETSKVPKTKYAIAKERKQAREAAAAKAKIDAEIAAAEAAALAEDITYGEYEIPDLEDDILGEDPVTARVSPKLTIYLRHYSGVPGAEHGIVPFSLKRLLLGSHRIHDLVAHVGAAALEDTEIPLPRFITRATVTDYAIYTADRTNNISHADAHWTPRRALRLAALALHMADADCADACASTLARVLRDADRAAPTLFDAADASAFCAQADALANCLAYAPRNDVARRLARLAPMRRLVVDVLAASPARAREVLDGLDDGFYGGFVDAVRARCVERVRVGGEGGLQVDAEEPVFLGAERGWCGEYHFHGRYGLHERCRVLESLEAVGGEEVGEMRAVVLEEEERRAEEVGLDDDDVYEAPRVGKKRKTSDEEMLARTRARASVLCGYWGGRGSDDSEDSSDDESDDEGWPKPSVVPHWLYPIRAVEFEERRKKEEERRKREEEERGAAEGRS</sequence>
<feature type="region of interest" description="Disordered" evidence="1">
    <location>
        <begin position="961"/>
        <end position="987"/>
    </location>
</feature>
<feature type="compositionally biased region" description="Low complexity" evidence="1">
    <location>
        <begin position="1"/>
        <end position="12"/>
    </location>
</feature>
<feature type="region of interest" description="Disordered" evidence="1">
    <location>
        <begin position="498"/>
        <end position="529"/>
    </location>
</feature>
<comment type="caution">
    <text evidence="2">The sequence shown here is derived from an EMBL/GenBank/DDBJ whole genome shotgun (WGS) entry which is preliminary data.</text>
</comment>
<dbReference type="EMBL" id="JAJVDC020000002">
    <property type="protein sequence ID" value="KAL1637799.1"/>
    <property type="molecule type" value="Genomic_DNA"/>
</dbReference>
<feature type="compositionally biased region" description="Basic residues" evidence="1">
    <location>
        <begin position="439"/>
        <end position="458"/>
    </location>
</feature>
<feature type="compositionally biased region" description="Polar residues" evidence="1">
    <location>
        <begin position="262"/>
        <end position="276"/>
    </location>
</feature>
<name>A0ABR3TEW8_9PEZI</name>
<dbReference type="Proteomes" id="UP001521116">
    <property type="component" value="Unassembled WGS sequence"/>
</dbReference>
<feature type="compositionally biased region" description="Low complexity" evidence="1">
    <location>
        <begin position="20"/>
        <end position="42"/>
    </location>
</feature>
<keyword evidence="3" id="KW-1185">Reference proteome</keyword>
<gene>
    <name evidence="2" type="ORF">SLS56_000354</name>
</gene>
<feature type="compositionally biased region" description="Polar residues" evidence="1">
    <location>
        <begin position="51"/>
        <end position="70"/>
    </location>
</feature>
<feature type="compositionally biased region" description="Polar residues" evidence="1">
    <location>
        <begin position="325"/>
        <end position="346"/>
    </location>
</feature>
<feature type="compositionally biased region" description="Low complexity" evidence="1">
    <location>
        <begin position="179"/>
        <end position="202"/>
    </location>
</feature>
<feature type="compositionally biased region" description="Polar residues" evidence="1">
    <location>
        <begin position="398"/>
        <end position="423"/>
    </location>
</feature>
<feature type="compositionally biased region" description="Low complexity" evidence="1">
    <location>
        <begin position="94"/>
        <end position="104"/>
    </location>
</feature>
<evidence type="ECO:0000313" key="2">
    <source>
        <dbReference type="EMBL" id="KAL1637799.1"/>
    </source>
</evidence>
<feature type="region of interest" description="Disordered" evidence="1">
    <location>
        <begin position="1"/>
        <end position="473"/>
    </location>
</feature>